<sequence>MTVDQGPVPIRRLRSPRTGWTALVVVAGLVVCGGLLYDAVAVRTGHRARPWRAETAHRLATLHLDDPVVLISAGVAVLIGALLLGLAVAPGMRRWLPLRQPGAVIDRSGVAALLARRADRLDGVSSLKVKVRRARTTVTMAGTADPAEVQRELRAELARVPLAGEHRLDVRTGKVRR</sequence>
<feature type="transmembrane region" description="Helical" evidence="1">
    <location>
        <begin position="20"/>
        <end position="37"/>
    </location>
</feature>
<evidence type="ECO:0000256" key="1">
    <source>
        <dbReference type="SAM" id="Phobius"/>
    </source>
</evidence>
<name>A0AB33JQB2_9ACTN</name>
<feature type="transmembrane region" description="Helical" evidence="1">
    <location>
        <begin position="68"/>
        <end position="89"/>
    </location>
</feature>
<evidence type="ECO:0000313" key="3">
    <source>
        <dbReference type="EMBL" id="BFP45411.1"/>
    </source>
</evidence>
<organism evidence="3">
    <name type="scientific">Kitasatospora sp. CMC57</name>
    <dbReference type="NCBI Taxonomy" id="3231513"/>
    <lineage>
        <taxon>Bacteria</taxon>
        <taxon>Bacillati</taxon>
        <taxon>Actinomycetota</taxon>
        <taxon>Actinomycetes</taxon>
        <taxon>Kitasatosporales</taxon>
        <taxon>Streptomycetaceae</taxon>
        <taxon>Kitasatospora</taxon>
    </lineage>
</organism>
<gene>
    <name evidence="3" type="ORF">KCMC57_17790</name>
</gene>
<keyword evidence="1" id="KW-0472">Membrane</keyword>
<reference evidence="3" key="1">
    <citation type="submission" date="2024-07" db="EMBL/GenBank/DDBJ databases">
        <title>Complete genome sequences of cellulolytic bacteria, Kitasatospora sp. CMC57 and Streptomyces sp. CMC78, isolated from Japanese agricultural soil.</title>
        <authorList>
            <person name="Hashimoto T."/>
            <person name="Ito M."/>
            <person name="Iwamoto M."/>
            <person name="Fukahori D."/>
            <person name="Shoda T."/>
            <person name="Sakoda M."/>
            <person name="Morohoshi T."/>
            <person name="Mitsuboshi M."/>
            <person name="Nishizawa T."/>
        </authorList>
    </citation>
    <scope>NUCLEOTIDE SEQUENCE</scope>
    <source>
        <strain evidence="3">CMC57</strain>
    </source>
</reference>
<protein>
    <recommendedName>
        <fullName evidence="2">DUF6286 domain-containing protein</fullName>
    </recommendedName>
</protein>
<dbReference type="EMBL" id="AP035881">
    <property type="protein sequence ID" value="BFP45411.1"/>
    <property type="molecule type" value="Genomic_DNA"/>
</dbReference>
<dbReference type="RefSeq" id="WP_407987923.1">
    <property type="nucleotide sequence ID" value="NZ_AP035881.2"/>
</dbReference>
<dbReference type="AlphaFoldDB" id="A0AB33JQB2"/>
<keyword evidence="1" id="KW-0812">Transmembrane</keyword>
<accession>A0AB33JQB2</accession>
<feature type="domain" description="DUF6286" evidence="2">
    <location>
        <begin position="78"/>
        <end position="171"/>
    </location>
</feature>
<dbReference type="InterPro" id="IPR046253">
    <property type="entry name" value="DUF6286"/>
</dbReference>
<evidence type="ECO:0000259" key="2">
    <source>
        <dbReference type="Pfam" id="PF19803"/>
    </source>
</evidence>
<keyword evidence="1" id="KW-1133">Transmembrane helix</keyword>
<dbReference type="Pfam" id="PF19803">
    <property type="entry name" value="DUF6286"/>
    <property type="match status" value="1"/>
</dbReference>
<proteinExistence type="predicted"/>